<dbReference type="InterPro" id="IPR013785">
    <property type="entry name" value="Aldolase_TIM"/>
</dbReference>
<dbReference type="PANTHER" id="PTHR22893:SF91">
    <property type="entry name" value="NADPH DEHYDROGENASE 2-RELATED"/>
    <property type="match status" value="1"/>
</dbReference>
<dbReference type="Proteomes" id="UP001498398">
    <property type="component" value="Unassembled WGS sequence"/>
</dbReference>
<proteinExistence type="predicted"/>
<accession>A0ABR1JDD9</accession>
<dbReference type="CDD" id="cd02933">
    <property type="entry name" value="OYE_like_FMN"/>
    <property type="match status" value="1"/>
</dbReference>
<comment type="caution">
    <text evidence="2">The sequence shown here is derived from an EMBL/GenBank/DDBJ whole genome shotgun (WGS) entry which is preliminary data.</text>
</comment>
<dbReference type="Gene3D" id="3.20.20.70">
    <property type="entry name" value="Aldolase class I"/>
    <property type="match status" value="1"/>
</dbReference>
<keyword evidence="3" id="KW-1185">Reference proteome</keyword>
<evidence type="ECO:0000313" key="3">
    <source>
        <dbReference type="Proteomes" id="UP001498398"/>
    </source>
</evidence>
<protein>
    <recommendedName>
        <fullName evidence="1">NADH:flavin oxidoreductase/NADH oxidase N-terminal domain-containing protein</fullName>
    </recommendedName>
</protein>
<reference evidence="2 3" key="1">
    <citation type="submission" date="2024-01" db="EMBL/GenBank/DDBJ databases">
        <title>A draft genome for the cacao thread blight pathogen Marasmiellus scandens.</title>
        <authorList>
            <person name="Baruah I.K."/>
            <person name="Leung J."/>
            <person name="Bukari Y."/>
            <person name="Amoako-Attah I."/>
            <person name="Meinhardt L.W."/>
            <person name="Bailey B.A."/>
            <person name="Cohen S.P."/>
        </authorList>
    </citation>
    <scope>NUCLEOTIDE SEQUENCE [LARGE SCALE GENOMIC DNA]</scope>
    <source>
        <strain evidence="2 3">GH-19</strain>
    </source>
</reference>
<dbReference type="Pfam" id="PF00724">
    <property type="entry name" value="Oxidored_FMN"/>
    <property type="match status" value="1"/>
</dbReference>
<dbReference type="InterPro" id="IPR045247">
    <property type="entry name" value="Oye-like"/>
</dbReference>
<name>A0ABR1JDD9_9AGAR</name>
<dbReference type="EMBL" id="JBANRG010000026">
    <property type="protein sequence ID" value="KAK7453435.1"/>
    <property type="molecule type" value="Genomic_DNA"/>
</dbReference>
<dbReference type="PANTHER" id="PTHR22893">
    <property type="entry name" value="NADH OXIDOREDUCTASE-RELATED"/>
    <property type="match status" value="1"/>
</dbReference>
<gene>
    <name evidence="2" type="ORF">VKT23_011706</name>
</gene>
<feature type="domain" description="NADH:flavin oxidoreductase/NADH oxidase N-terminal" evidence="1">
    <location>
        <begin position="12"/>
        <end position="356"/>
    </location>
</feature>
<organism evidence="2 3">
    <name type="scientific">Marasmiellus scandens</name>
    <dbReference type="NCBI Taxonomy" id="2682957"/>
    <lineage>
        <taxon>Eukaryota</taxon>
        <taxon>Fungi</taxon>
        <taxon>Dikarya</taxon>
        <taxon>Basidiomycota</taxon>
        <taxon>Agaricomycotina</taxon>
        <taxon>Agaricomycetes</taxon>
        <taxon>Agaricomycetidae</taxon>
        <taxon>Agaricales</taxon>
        <taxon>Marasmiineae</taxon>
        <taxon>Omphalotaceae</taxon>
        <taxon>Marasmiellus</taxon>
    </lineage>
</organism>
<evidence type="ECO:0000259" key="1">
    <source>
        <dbReference type="Pfam" id="PF00724"/>
    </source>
</evidence>
<sequence>MSTIVPPANVASLFEPLKLGPYIARNRIFMSALTRSRSVPTNVPNDLNVEYYRQRAKSSGMIVTEGALIAQQGSEWPNAPGIWSKEQVEAWKKVTKAVHEEGGLIYIQLWHLGRASHPDAPEQIASGQPVYGPSAIAARGGKFRHIPGQPGYVTPTELDDPSIIIAQYKQAAINAMEAGFDGAELHGANGYLPHQFLDSTSNLRNDAWGGSVEKRARFTLEALQAIIDVWGKERVGIKLTPGGGYNDMGMPLEETKETFGYLVQELDKIGASYICLARYWDVGDPMIDGKRRGTPHDVIAVYGPLIKNSLVFSNTQFTPEEAAKYVSEGKSGAIFFGIPWISHPDLAKRIQYGKPLDNVPDMKTFYGHSTDIEELKKGYTDYPEAVY</sequence>
<dbReference type="InterPro" id="IPR001155">
    <property type="entry name" value="OxRdtase_FMN_N"/>
</dbReference>
<dbReference type="SUPFAM" id="SSF51395">
    <property type="entry name" value="FMN-linked oxidoreductases"/>
    <property type="match status" value="1"/>
</dbReference>
<evidence type="ECO:0000313" key="2">
    <source>
        <dbReference type="EMBL" id="KAK7453435.1"/>
    </source>
</evidence>